<dbReference type="EMBL" id="UGYW01000002">
    <property type="protein sequence ID" value="SUJ27090.1"/>
    <property type="molecule type" value="Genomic_DNA"/>
</dbReference>
<feature type="domain" description="N-acetyltransferase" evidence="1">
    <location>
        <begin position="26"/>
        <end position="171"/>
    </location>
</feature>
<accession>A0A380CRD3</accession>
<dbReference type="InterPro" id="IPR051531">
    <property type="entry name" value="N-acetyltransferase"/>
</dbReference>
<name>A0A380CRD3_SPHSI</name>
<sequence length="174" mass="20261">MKRVKGLNMKTERLNLHRLDMIHAEFMLRLINTHQWKENIGDRNVNSIDEAEAYVRRIMETPTIQYWVVSLTAGDLPVGVVSLVKRTYLEDADIGFALLPEFEKQGYAFEAASRLLIYIRENRMQNKVLGITKNSNLKSIRLLEKLGMKRASDMEEATQEKNELIYCLYLNQPL</sequence>
<gene>
    <name evidence="2" type="ORF">NCTC11388_04093</name>
</gene>
<dbReference type="Pfam" id="PF13302">
    <property type="entry name" value="Acetyltransf_3"/>
    <property type="match status" value="1"/>
</dbReference>
<dbReference type="Proteomes" id="UP000254893">
    <property type="component" value="Unassembled WGS sequence"/>
</dbReference>
<protein>
    <recommendedName>
        <fullName evidence="1">N-acetyltransferase domain-containing protein</fullName>
    </recommendedName>
</protein>
<reference evidence="2 3" key="1">
    <citation type="submission" date="2018-06" db="EMBL/GenBank/DDBJ databases">
        <authorList>
            <consortium name="Pathogen Informatics"/>
            <person name="Doyle S."/>
        </authorList>
    </citation>
    <scope>NUCLEOTIDE SEQUENCE [LARGE SCALE GENOMIC DNA]</scope>
    <source>
        <strain evidence="2 3">NCTC11388</strain>
    </source>
</reference>
<dbReference type="PANTHER" id="PTHR43792">
    <property type="entry name" value="GNAT FAMILY, PUTATIVE (AFU_ORTHOLOGUE AFUA_3G00765)-RELATED-RELATED"/>
    <property type="match status" value="1"/>
</dbReference>
<proteinExistence type="predicted"/>
<dbReference type="GO" id="GO:0016747">
    <property type="term" value="F:acyltransferase activity, transferring groups other than amino-acyl groups"/>
    <property type="evidence" value="ECO:0007669"/>
    <property type="project" value="InterPro"/>
</dbReference>
<dbReference type="InterPro" id="IPR000182">
    <property type="entry name" value="GNAT_dom"/>
</dbReference>
<evidence type="ECO:0000313" key="3">
    <source>
        <dbReference type="Proteomes" id="UP000254893"/>
    </source>
</evidence>
<dbReference type="SUPFAM" id="SSF55729">
    <property type="entry name" value="Acyl-CoA N-acyltransferases (Nat)"/>
    <property type="match status" value="1"/>
</dbReference>
<dbReference type="Gene3D" id="3.40.630.30">
    <property type="match status" value="1"/>
</dbReference>
<dbReference type="PROSITE" id="PS51186">
    <property type="entry name" value="GNAT"/>
    <property type="match status" value="1"/>
</dbReference>
<evidence type="ECO:0000259" key="1">
    <source>
        <dbReference type="PROSITE" id="PS51186"/>
    </source>
</evidence>
<organism evidence="2 3">
    <name type="scientific">Sphingobacterium spiritivorum</name>
    <name type="common">Flavobacterium spiritivorum</name>
    <dbReference type="NCBI Taxonomy" id="258"/>
    <lineage>
        <taxon>Bacteria</taxon>
        <taxon>Pseudomonadati</taxon>
        <taxon>Bacteroidota</taxon>
        <taxon>Sphingobacteriia</taxon>
        <taxon>Sphingobacteriales</taxon>
        <taxon>Sphingobacteriaceae</taxon>
        <taxon>Sphingobacterium</taxon>
    </lineage>
</organism>
<dbReference type="PANTHER" id="PTHR43792:SF1">
    <property type="entry name" value="N-ACETYLTRANSFERASE DOMAIN-CONTAINING PROTEIN"/>
    <property type="match status" value="1"/>
</dbReference>
<evidence type="ECO:0000313" key="2">
    <source>
        <dbReference type="EMBL" id="SUJ27090.1"/>
    </source>
</evidence>
<dbReference type="InterPro" id="IPR016181">
    <property type="entry name" value="Acyl_CoA_acyltransferase"/>
</dbReference>
<dbReference type="AlphaFoldDB" id="A0A380CRD3"/>